<evidence type="ECO:0000313" key="2">
    <source>
        <dbReference type="Proteomes" id="UP000629098"/>
    </source>
</evidence>
<dbReference type="RefSeq" id="WP_190827281.1">
    <property type="nucleotide sequence ID" value="NZ_CAWPPI010000040.1"/>
</dbReference>
<reference evidence="1" key="1">
    <citation type="submission" date="2020-09" db="EMBL/GenBank/DDBJ databases">
        <title>Iningainema tapete sp. nov. (Scytonemataceae, Cyanobacteria) from greenhouses in central Florida (USA) produces two types of nodularin with biosynthetic potential for microcystin-LR and anabaenopeptins.</title>
        <authorList>
            <person name="Berthold D.E."/>
            <person name="Lefler F.W."/>
            <person name="Huang I.-S."/>
            <person name="Abdulla H."/>
            <person name="Zimba P.V."/>
            <person name="Laughinghouse H.D. IV."/>
        </authorList>
    </citation>
    <scope>NUCLEOTIDE SEQUENCE</scope>
    <source>
        <strain evidence="1">BLCCT55</strain>
    </source>
</reference>
<accession>A0A8J6XCM4</accession>
<dbReference type="AlphaFoldDB" id="A0A8J6XCM4"/>
<name>A0A8J6XCM4_9CYAN</name>
<proteinExistence type="predicted"/>
<evidence type="ECO:0000313" key="1">
    <source>
        <dbReference type="EMBL" id="MBD2772569.1"/>
    </source>
</evidence>
<gene>
    <name evidence="1" type="ORF">ICL16_10900</name>
</gene>
<protein>
    <submittedName>
        <fullName evidence="1">Uncharacterized protein</fullName>
    </submittedName>
</protein>
<organism evidence="1 2">
    <name type="scientific">Iningainema tapete BLCC-T55</name>
    <dbReference type="NCBI Taxonomy" id="2748662"/>
    <lineage>
        <taxon>Bacteria</taxon>
        <taxon>Bacillati</taxon>
        <taxon>Cyanobacteriota</taxon>
        <taxon>Cyanophyceae</taxon>
        <taxon>Nostocales</taxon>
        <taxon>Scytonemataceae</taxon>
        <taxon>Iningainema tapete</taxon>
    </lineage>
</organism>
<keyword evidence="2" id="KW-1185">Reference proteome</keyword>
<dbReference type="Proteomes" id="UP000629098">
    <property type="component" value="Unassembled WGS sequence"/>
</dbReference>
<dbReference type="EMBL" id="JACXAE010000040">
    <property type="protein sequence ID" value="MBD2772569.1"/>
    <property type="molecule type" value="Genomic_DNA"/>
</dbReference>
<sequence>MKAIVCDGDILKSLDPRQVAVYLQSKGWHERTRVPAQVSSWTRDTFSEDKLKIYLPLDQDFDDYPRRMYEVMEILEKAENRSQLDILSELITVARNIEIQGLVTQVQPSAELKSGNITIQGIVVDKLRKIHIQLSEPEYSLALLAYSERLPIICTGDLIKEGDSFVLKNLHNFGLYPEEATN</sequence>
<comment type="caution">
    <text evidence="1">The sequence shown here is derived from an EMBL/GenBank/DDBJ whole genome shotgun (WGS) entry which is preliminary data.</text>
</comment>